<dbReference type="Proteomes" id="UP001523565">
    <property type="component" value="Unassembled WGS sequence"/>
</dbReference>
<evidence type="ECO:0000313" key="1">
    <source>
        <dbReference type="EMBL" id="MCP1110269.1"/>
    </source>
</evidence>
<comment type="caution">
    <text evidence="1">The sequence shown here is derived from an EMBL/GenBank/DDBJ whole genome shotgun (WGS) entry which is preliminary data.</text>
</comment>
<organism evidence="1 2">
    <name type="scientific">Ohessyouella blattaphilus</name>
    <dbReference type="NCBI Taxonomy" id="2949333"/>
    <lineage>
        <taxon>Bacteria</taxon>
        <taxon>Bacillati</taxon>
        <taxon>Bacillota</taxon>
        <taxon>Clostridia</taxon>
        <taxon>Lachnospirales</taxon>
        <taxon>Lachnospiraceae</taxon>
        <taxon>Ohessyouella</taxon>
    </lineage>
</organism>
<protein>
    <submittedName>
        <fullName evidence="1">Uncharacterized protein</fullName>
    </submittedName>
</protein>
<dbReference type="EMBL" id="JAMZFV010000011">
    <property type="protein sequence ID" value="MCP1110269.1"/>
    <property type="molecule type" value="Genomic_DNA"/>
</dbReference>
<gene>
    <name evidence="1" type="ORF">NK118_08400</name>
</gene>
<sequence length="90" mass="10394">MYKDYVIELFSKGYFRSDGSIDVEKVKDVGFNDGVDLANFIWEEGEDLLHEDYKTILKEFQVRPMYLTGIAEGLTKRMAYLVNTVSKIGE</sequence>
<name>A0ABT1EIH0_9FIRM</name>
<keyword evidence="2" id="KW-1185">Reference proteome</keyword>
<accession>A0ABT1EIH0</accession>
<reference evidence="1 2" key="1">
    <citation type="journal article" date="2022" name="Genome Biol. Evol.">
        <title>Host diet, physiology and behaviors set the stage for Lachnospiraceae cladogenesis.</title>
        <authorList>
            <person name="Vera-Ponce De Leon A."/>
            <person name="Schneider M."/>
            <person name="Jahnes B.C."/>
            <person name="Sadowski V."/>
            <person name="Camuy-Velez L.A."/>
            <person name="Duan J."/>
            <person name="Sabree Z.L."/>
        </authorList>
    </citation>
    <scope>NUCLEOTIDE SEQUENCE [LARGE SCALE GENOMIC DNA]</scope>
    <source>
        <strain evidence="1 2">PAL227</strain>
    </source>
</reference>
<dbReference type="RefSeq" id="WP_262069150.1">
    <property type="nucleotide sequence ID" value="NZ_JAMXOC010000011.1"/>
</dbReference>
<evidence type="ECO:0000313" key="2">
    <source>
        <dbReference type="Proteomes" id="UP001523565"/>
    </source>
</evidence>
<proteinExistence type="predicted"/>